<evidence type="ECO:0000313" key="6">
    <source>
        <dbReference type="Proteomes" id="UP000076983"/>
    </source>
</evidence>
<dbReference type="Pfam" id="PF00436">
    <property type="entry name" value="SSB"/>
    <property type="match status" value="1"/>
</dbReference>
<dbReference type="GO" id="GO:0006260">
    <property type="term" value="P:DNA replication"/>
    <property type="evidence" value="ECO:0007669"/>
    <property type="project" value="InterPro"/>
</dbReference>
<dbReference type="STRING" id="29557.MGALLINA_04350"/>
<dbReference type="SUPFAM" id="SSF50249">
    <property type="entry name" value="Nucleic acid-binding proteins"/>
    <property type="match status" value="1"/>
</dbReference>
<reference evidence="5 6" key="1">
    <citation type="submission" date="2016-03" db="EMBL/GenBank/DDBJ databases">
        <title>Genome sequence of Mycoplasma gallinarum strain Mgn_IPT.</title>
        <authorList>
            <person name="Yacoub E."/>
            <person name="Sirand-Pugnet P."/>
            <person name="Barre A."/>
            <person name="Maurier F."/>
            <person name="Blanchard A."/>
            <person name="Ben Abdelmoumen B.M."/>
        </authorList>
    </citation>
    <scope>NUCLEOTIDE SEQUENCE [LARGE SCALE GENOMIC DNA]</scope>
    <source>
        <strain evidence="5 6">Mgn_IPT</strain>
    </source>
</reference>
<dbReference type="PROSITE" id="PS50935">
    <property type="entry name" value="SSB"/>
    <property type="match status" value="1"/>
</dbReference>
<dbReference type="RefSeq" id="WP_027333035.1">
    <property type="nucleotide sequence ID" value="NZ_LVLH01000035.1"/>
</dbReference>
<accession>A0A168RDC2</accession>
<dbReference type="HAMAP" id="MF_00984">
    <property type="entry name" value="SSB"/>
    <property type="match status" value="1"/>
</dbReference>
<keyword evidence="6" id="KW-1185">Reference proteome</keyword>
<dbReference type="Gene3D" id="2.40.50.140">
    <property type="entry name" value="Nucleic acid-binding proteins"/>
    <property type="match status" value="1"/>
</dbReference>
<comment type="caution">
    <text evidence="2">Lacks conserved residue(s) required for the propagation of feature annotation.</text>
</comment>
<dbReference type="InterPro" id="IPR000424">
    <property type="entry name" value="Primosome_PriB/ssb"/>
</dbReference>
<proteinExistence type="inferred from homology"/>
<dbReference type="EMBL" id="LVLH01000035">
    <property type="protein sequence ID" value="OAB48864.1"/>
    <property type="molecule type" value="Genomic_DNA"/>
</dbReference>
<dbReference type="PATRIC" id="fig|29557.3.peg.427"/>
<dbReference type="InterPro" id="IPR011344">
    <property type="entry name" value="ssDNA-bd"/>
</dbReference>
<evidence type="ECO:0000256" key="2">
    <source>
        <dbReference type="HAMAP-Rule" id="MF_00984"/>
    </source>
</evidence>
<dbReference type="CDD" id="cd04496">
    <property type="entry name" value="SSB_OBF"/>
    <property type="match status" value="1"/>
</dbReference>
<protein>
    <recommendedName>
        <fullName evidence="2 3">Single-stranded DNA-binding protein</fullName>
        <shortName evidence="2">SSB</shortName>
    </recommendedName>
</protein>
<evidence type="ECO:0000256" key="3">
    <source>
        <dbReference type="RuleBase" id="RU000524"/>
    </source>
</evidence>
<dbReference type="Proteomes" id="UP000076983">
    <property type="component" value="Unassembled WGS sequence"/>
</dbReference>
<dbReference type="PANTHER" id="PTHR10302">
    <property type="entry name" value="SINGLE-STRANDED DNA-BINDING PROTEIN"/>
    <property type="match status" value="1"/>
</dbReference>
<feature type="compositionally biased region" description="Polar residues" evidence="4">
    <location>
        <begin position="113"/>
        <end position="136"/>
    </location>
</feature>
<feature type="region of interest" description="Disordered" evidence="4">
    <location>
        <begin position="107"/>
        <end position="136"/>
    </location>
</feature>
<evidence type="ECO:0000256" key="4">
    <source>
        <dbReference type="SAM" id="MobiDB-lite"/>
    </source>
</evidence>
<dbReference type="GO" id="GO:0009295">
    <property type="term" value="C:nucleoid"/>
    <property type="evidence" value="ECO:0007669"/>
    <property type="project" value="TreeGrafter"/>
</dbReference>
<dbReference type="PANTHER" id="PTHR10302:SF27">
    <property type="entry name" value="SINGLE-STRANDED DNA-BINDING PROTEIN"/>
    <property type="match status" value="1"/>
</dbReference>
<dbReference type="InterPro" id="IPR012340">
    <property type="entry name" value="NA-bd_OB-fold"/>
</dbReference>
<comment type="subunit">
    <text evidence="2">Homotetramer.</text>
</comment>
<dbReference type="OrthoDB" id="9809878at2"/>
<gene>
    <name evidence="5" type="primary">ssb</name>
    <name evidence="5" type="ORF">MGALLINA_04350</name>
</gene>
<dbReference type="GO" id="GO:0003697">
    <property type="term" value="F:single-stranded DNA binding"/>
    <property type="evidence" value="ECO:0007669"/>
    <property type="project" value="UniProtKB-UniRule"/>
</dbReference>
<organism evidence="5 6">
    <name type="scientific">Mycoplasmopsis gallinarum</name>
    <dbReference type="NCBI Taxonomy" id="29557"/>
    <lineage>
        <taxon>Bacteria</taxon>
        <taxon>Bacillati</taxon>
        <taxon>Mycoplasmatota</taxon>
        <taxon>Mycoplasmoidales</taxon>
        <taxon>Metamycoplasmataceae</taxon>
        <taxon>Mycoplasmopsis</taxon>
    </lineage>
</organism>
<dbReference type="NCBIfam" id="TIGR00621">
    <property type="entry name" value="ssb"/>
    <property type="match status" value="1"/>
</dbReference>
<evidence type="ECO:0000256" key="1">
    <source>
        <dbReference type="ARBA" id="ARBA00023125"/>
    </source>
</evidence>
<keyword evidence="1 2" id="KW-0238">DNA-binding</keyword>
<name>A0A168RDC2_9BACT</name>
<dbReference type="AlphaFoldDB" id="A0A168RDC2"/>
<evidence type="ECO:0000313" key="5">
    <source>
        <dbReference type="EMBL" id="OAB48864.1"/>
    </source>
</evidence>
<comment type="caution">
    <text evidence="5">The sequence shown here is derived from an EMBL/GenBank/DDBJ whole genome shotgun (WGS) entry which is preliminary data.</text>
</comment>
<sequence>MNKVILIGRVANDVRIFTTPSGIKYARTSIAVSRRTDATNPITDFIPIIAWRFNADTLNNYAPKGSLICIEGSINVSRYEGKNGLTTSYDVVVDNITLLESRRMREEREKENLQASGANNFYSEPKTSQYEAVKSPTKNIKPNFEFPKFEDDEEEVEFDGRNNGFFIPMNDDDDDIN</sequence>